<dbReference type="Gene3D" id="3.40.50.300">
    <property type="entry name" value="P-loop containing nucleotide triphosphate hydrolases"/>
    <property type="match status" value="1"/>
</dbReference>
<feature type="compositionally biased region" description="Low complexity" evidence="1">
    <location>
        <begin position="15"/>
        <end position="35"/>
    </location>
</feature>
<gene>
    <name evidence="2" type="ORF">GSD1FS_1677</name>
</gene>
<evidence type="ECO:0000256" key="1">
    <source>
        <dbReference type="SAM" id="MobiDB-lite"/>
    </source>
</evidence>
<protein>
    <submittedName>
        <fullName evidence="2">ABC transporter ATP-binding protein</fullName>
    </submittedName>
</protein>
<dbReference type="GO" id="GO:0005524">
    <property type="term" value="F:ATP binding"/>
    <property type="evidence" value="ECO:0007669"/>
    <property type="project" value="UniProtKB-KW"/>
</dbReference>
<keyword evidence="2" id="KW-0547">Nucleotide-binding</keyword>
<dbReference type="RefSeq" id="WP_246166135.1">
    <property type="nucleotide sequence ID" value="NZ_WNLP01000009.1"/>
</dbReference>
<dbReference type="Proteomes" id="UP000487882">
    <property type="component" value="Unassembled WGS sequence"/>
</dbReference>
<feature type="compositionally biased region" description="Acidic residues" evidence="1">
    <location>
        <begin position="53"/>
        <end position="63"/>
    </location>
</feature>
<dbReference type="SUPFAM" id="SSF52540">
    <property type="entry name" value="P-loop containing nucleoside triphosphate hydrolases"/>
    <property type="match status" value="1"/>
</dbReference>
<evidence type="ECO:0000313" key="2">
    <source>
        <dbReference type="EMBL" id="MUH60310.1"/>
    </source>
</evidence>
<reference evidence="2 3" key="1">
    <citation type="submission" date="2019-09" db="EMBL/GenBank/DDBJ databases">
        <title>Bifidobacterium canis sp. nov., isolated from the digestive tract of German Shepherd dog puppy.</title>
        <authorList>
            <person name="Bunesova V."/>
        </authorList>
    </citation>
    <scope>NUCLEOTIDE SEQUENCE [LARGE SCALE GENOMIC DNA]</scope>
    <source>
        <strain evidence="2 3">GSD1FS</strain>
    </source>
</reference>
<feature type="compositionally biased region" description="Acidic residues" evidence="1">
    <location>
        <begin position="72"/>
        <end position="81"/>
    </location>
</feature>
<dbReference type="InterPro" id="IPR027417">
    <property type="entry name" value="P-loop_NTPase"/>
</dbReference>
<dbReference type="EMBL" id="WNLP01000009">
    <property type="protein sequence ID" value="MUH60310.1"/>
    <property type="molecule type" value="Genomic_DNA"/>
</dbReference>
<feature type="region of interest" description="Disordered" evidence="1">
    <location>
        <begin position="1"/>
        <end position="35"/>
    </location>
</feature>
<name>A0A7K1J780_9BIFI</name>
<feature type="region of interest" description="Disordered" evidence="1">
    <location>
        <begin position="53"/>
        <end position="111"/>
    </location>
</feature>
<keyword evidence="2" id="KW-0067">ATP-binding</keyword>
<evidence type="ECO:0000313" key="3">
    <source>
        <dbReference type="Proteomes" id="UP000487882"/>
    </source>
</evidence>
<accession>A0A7K1J780</accession>
<dbReference type="AlphaFoldDB" id="A0A7K1J780"/>
<sequence>MANKEFNDSVEDSTVDSTDLTENATTDAADATNATDAVDTAAEHANFEYVVDFTDDADSDNAIEEATVTVDSDGEESETVVDEASAADAEHSTAGSGESETADDEAEAHSSIPVPDVVHVANSLDASLRKDEHRDKAPDVASASIFRAYPMLSLHDVTLADRKTKEHIWHDLTLSFEAGECYAVVLDSTDQRRHAALLALMGGFIAPTSGQVMTKTTPYTDLDAEQLRGHRLGMITPQFSLRADLNALGNLLYVMNASGQTFLRPTKDIAKDLLDAVHFGENTEADEKTLAGKLDPVDEARLKSRVRSPSIRTT</sequence>
<organism evidence="2 3">
    <name type="scientific">Bifidobacterium canis</name>
    <dbReference type="NCBI Taxonomy" id="2610880"/>
    <lineage>
        <taxon>Bacteria</taxon>
        <taxon>Bacillati</taxon>
        <taxon>Actinomycetota</taxon>
        <taxon>Actinomycetes</taxon>
        <taxon>Bifidobacteriales</taxon>
        <taxon>Bifidobacteriaceae</taxon>
        <taxon>Bifidobacterium</taxon>
    </lineage>
</organism>
<comment type="caution">
    <text evidence="2">The sequence shown here is derived from an EMBL/GenBank/DDBJ whole genome shotgun (WGS) entry which is preliminary data.</text>
</comment>
<keyword evidence="3" id="KW-1185">Reference proteome</keyword>
<proteinExistence type="predicted"/>